<dbReference type="OrthoDB" id="3237746at2759"/>
<proteinExistence type="predicted"/>
<dbReference type="EMBL" id="ML210394">
    <property type="protein sequence ID" value="TFK18536.1"/>
    <property type="molecule type" value="Genomic_DNA"/>
</dbReference>
<feature type="non-terminal residue" evidence="1">
    <location>
        <position position="81"/>
    </location>
</feature>
<evidence type="ECO:0000313" key="1">
    <source>
        <dbReference type="EMBL" id="TFK18536.1"/>
    </source>
</evidence>
<keyword evidence="2" id="KW-1185">Reference proteome</keyword>
<feature type="non-terminal residue" evidence="1">
    <location>
        <position position="1"/>
    </location>
</feature>
<gene>
    <name evidence="1" type="ORF">FA15DRAFT_552030</name>
</gene>
<sequence>DIDNHLAYTAQQRLDGYSEAVRHAIRRKAAFDRKVERTQGGPVVFEQGELVQVHRSDLYNTLSSERKLRPMWSSPKRVRAR</sequence>
<evidence type="ECO:0000313" key="2">
    <source>
        <dbReference type="Proteomes" id="UP000307440"/>
    </source>
</evidence>
<organism evidence="1 2">
    <name type="scientific">Coprinopsis marcescibilis</name>
    <name type="common">Agaric fungus</name>
    <name type="synonym">Psathyrella marcescibilis</name>
    <dbReference type="NCBI Taxonomy" id="230819"/>
    <lineage>
        <taxon>Eukaryota</taxon>
        <taxon>Fungi</taxon>
        <taxon>Dikarya</taxon>
        <taxon>Basidiomycota</taxon>
        <taxon>Agaricomycotina</taxon>
        <taxon>Agaricomycetes</taxon>
        <taxon>Agaricomycetidae</taxon>
        <taxon>Agaricales</taxon>
        <taxon>Agaricineae</taxon>
        <taxon>Psathyrellaceae</taxon>
        <taxon>Coprinopsis</taxon>
    </lineage>
</organism>
<accession>A0A5C3KEM5</accession>
<reference evidence="1 2" key="1">
    <citation type="journal article" date="2019" name="Nat. Ecol. Evol.">
        <title>Megaphylogeny resolves global patterns of mushroom evolution.</title>
        <authorList>
            <person name="Varga T."/>
            <person name="Krizsan K."/>
            <person name="Foldi C."/>
            <person name="Dima B."/>
            <person name="Sanchez-Garcia M."/>
            <person name="Sanchez-Ramirez S."/>
            <person name="Szollosi G.J."/>
            <person name="Szarkandi J.G."/>
            <person name="Papp V."/>
            <person name="Albert L."/>
            <person name="Andreopoulos W."/>
            <person name="Angelini C."/>
            <person name="Antonin V."/>
            <person name="Barry K.W."/>
            <person name="Bougher N.L."/>
            <person name="Buchanan P."/>
            <person name="Buyck B."/>
            <person name="Bense V."/>
            <person name="Catcheside P."/>
            <person name="Chovatia M."/>
            <person name="Cooper J."/>
            <person name="Damon W."/>
            <person name="Desjardin D."/>
            <person name="Finy P."/>
            <person name="Geml J."/>
            <person name="Haridas S."/>
            <person name="Hughes K."/>
            <person name="Justo A."/>
            <person name="Karasinski D."/>
            <person name="Kautmanova I."/>
            <person name="Kiss B."/>
            <person name="Kocsube S."/>
            <person name="Kotiranta H."/>
            <person name="LaButti K.M."/>
            <person name="Lechner B.E."/>
            <person name="Liimatainen K."/>
            <person name="Lipzen A."/>
            <person name="Lukacs Z."/>
            <person name="Mihaltcheva S."/>
            <person name="Morgado L.N."/>
            <person name="Niskanen T."/>
            <person name="Noordeloos M.E."/>
            <person name="Ohm R.A."/>
            <person name="Ortiz-Santana B."/>
            <person name="Ovrebo C."/>
            <person name="Racz N."/>
            <person name="Riley R."/>
            <person name="Savchenko A."/>
            <person name="Shiryaev A."/>
            <person name="Soop K."/>
            <person name="Spirin V."/>
            <person name="Szebenyi C."/>
            <person name="Tomsovsky M."/>
            <person name="Tulloss R.E."/>
            <person name="Uehling J."/>
            <person name="Grigoriev I.V."/>
            <person name="Vagvolgyi C."/>
            <person name="Papp T."/>
            <person name="Martin F.M."/>
            <person name="Miettinen O."/>
            <person name="Hibbett D.S."/>
            <person name="Nagy L.G."/>
        </authorList>
    </citation>
    <scope>NUCLEOTIDE SEQUENCE [LARGE SCALE GENOMIC DNA]</scope>
    <source>
        <strain evidence="1 2">CBS 121175</strain>
    </source>
</reference>
<protein>
    <submittedName>
        <fullName evidence="1">Uncharacterized protein</fullName>
    </submittedName>
</protein>
<dbReference type="Proteomes" id="UP000307440">
    <property type="component" value="Unassembled WGS sequence"/>
</dbReference>
<dbReference type="AlphaFoldDB" id="A0A5C3KEM5"/>
<name>A0A5C3KEM5_COPMA</name>